<comment type="caution">
    <text evidence="1">The sequence shown here is derived from an EMBL/GenBank/DDBJ whole genome shotgun (WGS) entry which is preliminary data.</text>
</comment>
<dbReference type="AlphaFoldDB" id="A0A645C5Z2"/>
<evidence type="ECO:0000313" key="1">
    <source>
        <dbReference type="EMBL" id="MPM72411.1"/>
    </source>
</evidence>
<proteinExistence type="predicted"/>
<reference evidence="1" key="1">
    <citation type="submission" date="2019-08" db="EMBL/GenBank/DDBJ databases">
        <authorList>
            <person name="Kucharzyk K."/>
            <person name="Murdoch R.W."/>
            <person name="Higgins S."/>
            <person name="Loffler F."/>
        </authorList>
    </citation>
    <scope>NUCLEOTIDE SEQUENCE</scope>
</reference>
<name>A0A645C5Z2_9ZZZZ</name>
<protein>
    <submittedName>
        <fullName evidence="1">Uncharacterized protein</fullName>
    </submittedName>
</protein>
<organism evidence="1">
    <name type="scientific">bioreactor metagenome</name>
    <dbReference type="NCBI Taxonomy" id="1076179"/>
    <lineage>
        <taxon>unclassified sequences</taxon>
        <taxon>metagenomes</taxon>
        <taxon>ecological metagenomes</taxon>
    </lineage>
</organism>
<dbReference type="EMBL" id="VSSQ01024730">
    <property type="protein sequence ID" value="MPM72411.1"/>
    <property type="molecule type" value="Genomic_DNA"/>
</dbReference>
<accession>A0A645C5Z2</accession>
<gene>
    <name evidence="1" type="ORF">SDC9_119387</name>
</gene>
<sequence length="80" mass="9486">MMLMYIFLNNIERVFLVIGKYLLQFLLISLSREFFPLSINDVNLIAHSRVVNLDYDFLVPVDKGRKFFKITITQIQKLAF</sequence>